<name>A0AAE0XU62_9GAST</name>
<accession>A0AAE0XU62</accession>
<dbReference type="EMBL" id="JAWDGP010007584">
    <property type="protein sequence ID" value="KAK3712410.1"/>
    <property type="molecule type" value="Genomic_DNA"/>
</dbReference>
<dbReference type="Proteomes" id="UP001283361">
    <property type="component" value="Unassembled WGS sequence"/>
</dbReference>
<evidence type="ECO:0000313" key="2">
    <source>
        <dbReference type="Proteomes" id="UP001283361"/>
    </source>
</evidence>
<reference evidence="1" key="1">
    <citation type="journal article" date="2023" name="G3 (Bethesda)">
        <title>A reference genome for the long-term kleptoplast-retaining sea slug Elysia crispata morphotype clarki.</title>
        <authorList>
            <person name="Eastman K.E."/>
            <person name="Pendleton A.L."/>
            <person name="Shaikh M.A."/>
            <person name="Suttiyut T."/>
            <person name="Ogas R."/>
            <person name="Tomko P."/>
            <person name="Gavelis G."/>
            <person name="Widhalm J.R."/>
            <person name="Wisecaver J.H."/>
        </authorList>
    </citation>
    <scope>NUCLEOTIDE SEQUENCE</scope>
    <source>
        <strain evidence="1">ECLA1</strain>
    </source>
</reference>
<comment type="caution">
    <text evidence="1">The sequence shown here is derived from an EMBL/GenBank/DDBJ whole genome shotgun (WGS) entry which is preliminary data.</text>
</comment>
<protein>
    <submittedName>
        <fullName evidence="1">Uncharacterized protein</fullName>
    </submittedName>
</protein>
<proteinExistence type="predicted"/>
<keyword evidence="2" id="KW-1185">Reference proteome</keyword>
<evidence type="ECO:0000313" key="1">
    <source>
        <dbReference type="EMBL" id="KAK3712410.1"/>
    </source>
</evidence>
<organism evidence="1 2">
    <name type="scientific">Elysia crispata</name>
    <name type="common">lettuce slug</name>
    <dbReference type="NCBI Taxonomy" id="231223"/>
    <lineage>
        <taxon>Eukaryota</taxon>
        <taxon>Metazoa</taxon>
        <taxon>Spiralia</taxon>
        <taxon>Lophotrochozoa</taxon>
        <taxon>Mollusca</taxon>
        <taxon>Gastropoda</taxon>
        <taxon>Heterobranchia</taxon>
        <taxon>Euthyneura</taxon>
        <taxon>Panpulmonata</taxon>
        <taxon>Sacoglossa</taxon>
        <taxon>Placobranchoidea</taxon>
        <taxon>Plakobranchidae</taxon>
        <taxon>Elysia</taxon>
    </lineage>
</organism>
<sequence>MQLSFGNTRNTGVLHVCRYYRRVQVSFDELLHATKEKIKGSESDKETKHLLTQVLDDGIEINEPAAKSSEPLRVAATL</sequence>
<dbReference type="AlphaFoldDB" id="A0AAE0XU62"/>
<gene>
    <name evidence="1" type="ORF">RRG08_002740</name>
</gene>